<proteinExistence type="predicted"/>
<gene>
    <name evidence="1" type="ORF">S01H1_33899</name>
</gene>
<comment type="caution">
    <text evidence="1">The sequence shown here is derived from an EMBL/GenBank/DDBJ whole genome shotgun (WGS) entry which is preliminary data.</text>
</comment>
<dbReference type="EMBL" id="BARS01021073">
    <property type="protein sequence ID" value="GAG13546.1"/>
    <property type="molecule type" value="Genomic_DNA"/>
</dbReference>
<accession>X0WLI6</accession>
<dbReference type="AlphaFoldDB" id="X0WLI6"/>
<protein>
    <submittedName>
        <fullName evidence="1">Uncharacterized protein</fullName>
    </submittedName>
</protein>
<name>X0WLI6_9ZZZZ</name>
<organism evidence="1">
    <name type="scientific">marine sediment metagenome</name>
    <dbReference type="NCBI Taxonomy" id="412755"/>
    <lineage>
        <taxon>unclassified sequences</taxon>
        <taxon>metagenomes</taxon>
        <taxon>ecological metagenomes</taxon>
    </lineage>
</organism>
<reference evidence="1" key="1">
    <citation type="journal article" date="2014" name="Front. Microbiol.">
        <title>High frequency of phylogenetically diverse reductive dehalogenase-homologous genes in deep subseafloor sedimentary metagenomes.</title>
        <authorList>
            <person name="Kawai M."/>
            <person name="Futagami T."/>
            <person name="Toyoda A."/>
            <person name="Takaki Y."/>
            <person name="Nishi S."/>
            <person name="Hori S."/>
            <person name="Arai W."/>
            <person name="Tsubouchi T."/>
            <person name="Morono Y."/>
            <person name="Uchiyama I."/>
            <person name="Ito T."/>
            <person name="Fujiyama A."/>
            <person name="Inagaki F."/>
            <person name="Takami H."/>
        </authorList>
    </citation>
    <scope>NUCLEOTIDE SEQUENCE</scope>
    <source>
        <strain evidence="1">Expedition CK06-06</strain>
    </source>
</reference>
<sequence>MECFIKKIWDGKGEEAHSYFVRFSKGSFENRAILNLQKTSKIKLKGSFEWANDFIKIISEILDINFSGLILSKEQLNLDNEKKKSGIFQYEVSDISSEKIKEIGEVYATLLDAETPDIKLKIKKKLPKPGKSEGKIDDKFCQIELDLRYWQEIKNAFMLPECKKCRISHTFIIEEIILPEDEKDFAKIREKAKRKGKIIRKLEIDKKESKEEKNFEA</sequence>
<evidence type="ECO:0000313" key="1">
    <source>
        <dbReference type="EMBL" id="GAG13546.1"/>
    </source>
</evidence>